<dbReference type="Proteomes" id="UP000273982">
    <property type="component" value="Chromosome"/>
</dbReference>
<feature type="coiled-coil region" evidence="1">
    <location>
        <begin position="80"/>
        <end position="114"/>
    </location>
</feature>
<sequence>MYFALGFLVAGLFALMFLPAFWRRALRLSMRRLQMLAPMSMEEVVAERDLLRAEFAVRERRLEQAMEATQAARAHDLATVGRHVARIADLETQLNRAEADNRDMNLRVNEAEKVLGERTELLNATERALHEMTDRAEGRVAQLRLIRSETAAQDEGAGAQLDGFVAAYESRVAALHQHNSEMQRELQVLREEHARAAQSGARATELEDLLTRMSGELAATRTLGETLAAELDAARAQLKAAEERQKSDGDQLEGALRVARAEANEAAGKLESARADNAMLQGAVEALRAERANLRRAANGSKALSIVPIAASDAEIAALREAIIDFGDRVVAQELEAPATRA</sequence>
<accession>A0A3G8MCC2</accession>
<proteinExistence type="predicted"/>
<name>A0A3G8MCC2_9HYPH</name>
<reference evidence="2 3" key="1">
    <citation type="submission" date="2018-11" db="EMBL/GenBank/DDBJ databases">
        <title>Genome squencing of methanotrophic bacteria isolated from alkaline groundwater in Korea.</title>
        <authorList>
            <person name="Nguyen L.N."/>
        </authorList>
    </citation>
    <scope>NUCLEOTIDE SEQUENCE [LARGE SCALE GENOMIC DNA]</scope>
    <source>
        <strain evidence="2 3">GW6</strain>
    </source>
</reference>
<feature type="coiled-coil region" evidence="1">
    <location>
        <begin position="165"/>
        <end position="199"/>
    </location>
</feature>
<feature type="coiled-coil region" evidence="1">
    <location>
        <begin position="224"/>
        <end position="304"/>
    </location>
</feature>
<organism evidence="2 3">
    <name type="scientific">Methylocystis rosea</name>
    <dbReference type="NCBI Taxonomy" id="173366"/>
    <lineage>
        <taxon>Bacteria</taxon>
        <taxon>Pseudomonadati</taxon>
        <taxon>Pseudomonadota</taxon>
        <taxon>Alphaproteobacteria</taxon>
        <taxon>Hyphomicrobiales</taxon>
        <taxon>Methylocystaceae</taxon>
        <taxon>Methylocystis</taxon>
    </lineage>
</organism>
<protein>
    <submittedName>
        <fullName evidence="2">Uncharacterized protein</fullName>
    </submittedName>
</protein>
<dbReference type="KEGG" id="mros:EHO51_01775"/>
<dbReference type="AlphaFoldDB" id="A0A3G8MCC2"/>
<evidence type="ECO:0000313" key="3">
    <source>
        <dbReference type="Proteomes" id="UP000273982"/>
    </source>
</evidence>
<evidence type="ECO:0000313" key="2">
    <source>
        <dbReference type="EMBL" id="AZG78458.1"/>
    </source>
</evidence>
<gene>
    <name evidence="2" type="ORF">EHO51_01775</name>
</gene>
<keyword evidence="1" id="KW-0175">Coiled coil</keyword>
<evidence type="ECO:0000256" key="1">
    <source>
        <dbReference type="SAM" id="Coils"/>
    </source>
</evidence>
<dbReference type="EMBL" id="CP034086">
    <property type="protein sequence ID" value="AZG78458.1"/>
    <property type="molecule type" value="Genomic_DNA"/>
</dbReference>